<feature type="domain" description="ABC transmembrane type-2" evidence="9">
    <location>
        <begin position="54"/>
        <end position="272"/>
    </location>
</feature>
<dbReference type="PANTHER" id="PTHR30413:SF8">
    <property type="entry name" value="TRANSPORT PERMEASE PROTEIN"/>
    <property type="match status" value="1"/>
</dbReference>
<dbReference type="GO" id="GO:0140359">
    <property type="term" value="F:ABC-type transporter activity"/>
    <property type="evidence" value="ECO:0007669"/>
    <property type="project" value="InterPro"/>
</dbReference>
<evidence type="ECO:0000256" key="2">
    <source>
        <dbReference type="ARBA" id="ARBA00022448"/>
    </source>
</evidence>
<dbReference type="InterPro" id="IPR013525">
    <property type="entry name" value="ABC2_TM"/>
</dbReference>
<feature type="transmembrane region" description="Helical" evidence="8">
    <location>
        <begin position="248"/>
        <end position="270"/>
    </location>
</feature>
<evidence type="ECO:0000313" key="10">
    <source>
        <dbReference type="EMBL" id="EFC93645.1"/>
    </source>
</evidence>
<keyword evidence="4" id="KW-0997">Cell inner membrane</keyword>
<evidence type="ECO:0000256" key="1">
    <source>
        <dbReference type="ARBA" id="ARBA00004429"/>
    </source>
</evidence>
<gene>
    <name evidence="10" type="ORF">METSMIF1_03230</name>
</gene>
<evidence type="ECO:0000256" key="5">
    <source>
        <dbReference type="ARBA" id="ARBA00022692"/>
    </source>
</evidence>
<keyword evidence="7 8" id="KW-0472">Membrane</keyword>
<evidence type="ECO:0000259" key="9">
    <source>
        <dbReference type="PROSITE" id="PS51012"/>
    </source>
</evidence>
<feature type="transmembrane region" description="Helical" evidence="8">
    <location>
        <begin position="194"/>
        <end position="213"/>
    </location>
</feature>
<dbReference type="HOGENOM" id="CLU_060703_1_1_2"/>
<dbReference type="EMBL" id="ABYV02000006">
    <property type="protein sequence ID" value="EFC93645.1"/>
    <property type="molecule type" value="Genomic_DNA"/>
</dbReference>
<dbReference type="Pfam" id="PF01061">
    <property type="entry name" value="ABC2_membrane"/>
    <property type="match status" value="1"/>
</dbReference>
<keyword evidence="2" id="KW-0813">Transport</keyword>
<organism evidence="10 11">
    <name type="scientific">Methanobrevibacter smithii DSM 2374</name>
    <dbReference type="NCBI Taxonomy" id="521002"/>
    <lineage>
        <taxon>Archaea</taxon>
        <taxon>Methanobacteriati</taxon>
        <taxon>Methanobacteriota</taxon>
        <taxon>Methanomada group</taxon>
        <taxon>Methanobacteria</taxon>
        <taxon>Methanobacteriales</taxon>
        <taxon>Methanobacteriaceae</taxon>
        <taxon>Methanobrevibacter</taxon>
    </lineage>
</organism>
<dbReference type="PROSITE" id="PS51012">
    <property type="entry name" value="ABC_TM2"/>
    <property type="match status" value="1"/>
</dbReference>
<dbReference type="PATRIC" id="fig|521002.11.peg.1196"/>
<comment type="caution">
    <text evidence="10">The sequence shown here is derived from an EMBL/GenBank/DDBJ whole genome shotgun (WGS) entry which is preliminary data.</text>
</comment>
<keyword evidence="5 8" id="KW-0812">Transmembrane</keyword>
<evidence type="ECO:0000256" key="6">
    <source>
        <dbReference type="ARBA" id="ARBA00022989"/>
    </source>
</evidence>
<feature type="transmembrane region" description="Helical" evidence="8">
    <location>
        <begin position="126"/>
        <end position="152"/>
    </location>
</feature>
<feature type="transmembrane region" description="Helical" evidence="8">
    <location>
        <begin position="158"/>
        <end position="182"/>
    </location>
</feature>
<feature type="transmembrane region" description="Helical" evidence="8">
    <location>
        <begin position="53"/>
        <end position="79"/>
    </location>
</feature>
<evidence type="ECO:0000313" key="11">
    <source>
        <dbReference type="Proteomes" id="UP000004028"/>
    </source>
</evidence>
<dbReference type="AlphaFoldDB" id="D2ZQU8"/>
<evidence type="ECO:0000256" key="4">
    <source>
        <dbReference type="ARBA" id="ARBA00022519"/>
    </source>
</evidence>
<sequence length="280" mass="32218">MLFKLIIKYINIKYINFCVEIMFKEMIKKNTSEHFLLKQLIKKNFTAKYKDSILGILWSFINPLLTMLLLTAIFSTIFSGNIANYPVYFLAGRCLFDFFSAGTKIAMNSIKGNSGILKRIYVPRYIFAFGGICSEFINFIISLIILVAVMYLTGLHLTLMSVLAIVPMIILFVMVVGIGLILSIVCTYFRDIEYLYNIFTILLMYASALFYPAEIIPEALRQYLYLNPVYLLIDQFRDIIMYNTLPNIMSVINTSLFALIVLVAGVIIFTKYQRKITLEL</sequence>
<dbReference type="PRINTS" id="PR00164">
    <property type="entry name" value="ABC2TRNSPORT"/>
</dbReference>
<dbReference type="GO" id="GO:0043190">
    <property type="term" value="C:ATP-binding cassette (ABC) transporter complex"/>
    <property type="evidence" value="ECO:0007669"/>
    <property type="project" value="InterPro"/>
</dbReference>
<dbReference type="GO" id="GO:0015920">
    <property type="term" value="P:lipopolysaccharide transport"/>
    <property type="evidence" value="ECO:0007669"/>
    <property type="project" value="TreeGrafter"/>
</dbReference>
<dbReference type="PANTHER" id="PTHR30413">
    <property type="entry name" value="INNER MEMBRANE TRANSPORT PERMEASE"/>
    <property type="match status" value="1"/>
</dbReference>
<keyword evidence="3" id="KW-1003">Cell membrane</keyword>
<accession>D2ZQU8</accession>
<reference evidence="10 11" key="1">
    <citation type="submission" date="2010-01" db="EMBL/GenBank/DDBJ databases">
        <authorList>
            <person name="Weinstock G."/>
            <person name="Sodergren E."/>
            <person name="Clifton S."/>
            <person name="Fulton L."/>
            <person name="Fulton B."/>
            <person name="Courtney L."/>
            <person name="Fronick C."/>
            <person name="Harrison M."/>
            <person name="Strong C."/>
            <person name="Farmer C."/>
            <person name="Delahaunty K."/>
            <person name="Markovic C."/>
            <person name="Hall O."/>
            <person name="Minx P."/>
            <person name="Tomlinson C."/>
            <person name="Mitreva M."/>
            <person name="Nelson J."/>
            <person name="Hou S."/>
            <person name="Wollam A."/>
            <person name="Pepin K.H."/>
            <person name="Johnson M."/>
            <person name="Bhonagiri V."/>
            <person name="Nash W.E."/>
            <person name="Warren W."/>
            <person name="Chinwalla A."/>
            <person name="Mardis E.R."/>
            <person name="Wilson R.K."/>
        </authorList>
    </citation>
    <scope>NUCLEOTIDE SEQUENCE [LARGE SCALE GENOMIC DNA]</scope>
    <source>
        <strain evidence="10 11">DSM 2374</strain>
    </source>
</reference>
<evidence type="ECO:0000256" key="3">
    <source>
        <dbReference type="ARBA" id="ARBA00022475"/>
    </source>
</evidence>
<comment type="subcellular location">
    <subcellularLocation>
        <location evidence="1">Cell inner membrane</location>
        <topology evidence="1">Multi-pass membrane protein</topology>
    </subcellularLocation>
</comment>
<dbReference type="InterPro" id="IPR047817">
    <property type="entry name" value="ABC2_TM_bact-type"/>
</dbReference>
<name>D2ZQU8_METSM</name>
<proteinExistence type="predicted"/>
<dbReference type="InterPro" id="IPR000412">
    <property type="entry name" value="ABC_2_transport"/>
</dbReference>
<protein>
    <submittedName>
        <fullName evidence="10">ABC-2 type transporter</fullName>
    </submittedName>
</protein>
<feature type="transmembrane region" description="Helical" evidence="8">
    <location>
        <begin position="85"/>
        <end position="106"/>
    </location>
</feature>
<evidence type="ECO:0000256" key="8">
    <source>
        <dbReference type="SAM" id="Phobius"/>
    </source>
</evidence>
<evidence type="ECO:0000256" key="7">
    <source>
        <dbReference type="ARBA" id="ARBA00023136"/>
    </source>
</evidence>
<dbReference type="Proteomes" id="UP000004028">
    <property type="component" value="Unassembled WGS sequence"/>
</dbReference>
<keyword evidence="6 8" id="KW-1133">Transmembrane helix</keyword>